<dbReference type="AlphaFoldDB" id="A0A1H7ZZT7"/>
<dbReference type="InterPro" id="IPR029787">
    <property type="entry name" value="Nucleotide_cyclase"/>
</dbReference>
<sequence>MELINKIQGAVFFVDILGFGALTQKKINLKDEDFAVWLDQYSLPYENQNLAASVLAKFREILLKINKKFGDTTISQLSDCAFIWSKNVKEVVISANNIMSECISNGILCRGGLSYGEIIETSQNHTLGRFILGDAVTNAVKLEGIAKGCRIMINQEFPHDLNSCDKEFSNNISTLFQPFINPLDFETYDEFKWYFAPFMEKDFSIQYINHSQKAKHTNSRLKLANIIRLSPKFSWNATNAQGVVHLKSSLNFLSETKDEIFRVSHNFNFKEVHKNRSESALNMANKLIDEEIK</sequence>
<accession>A0A1H7ZZT7</accession>
<dbReference type="RefSeq" id="WP_090000155.1">
    <property type="nucleotide sequence ID" value="NZ_FOBV01000005.1"/>
</dbReference>
<protein>
    <recommendedName>
        <fullName evidence="3">Guanylate cyclase domain-containing protein</fullName>
    </recommendedName>
</protein>
<dbReference type="STRING" id="295069.SAMN05421856_10520"/>
<dbReference type="OrthoDB" id="8480955at2"/>
<name>A0A1H7ZZT7_9FLAO</name>
<evidence type="ECO:0008006" key="3">
    <source>
        <dbReference type="Google" id="ProtNLM"/>
    </source>
</evidence>
<gene>
    <name evidence="1" type="ORF">SAMN05421856_10520</name>
</gene>
<reference evidence="2" key="1">
    <citation type="submission" date="2016-10" db="EMBL/GenBank/DDBJ databases">
        <authorList>
            <person name="Varghese N."/>
            <person name="Submissions S."/>
        </authorList>
    </citation>
    <scope>NUCLEOTIDE SEQUENCE [LARGE SCALE GENOMIC DNA]</scope>
    <source>
        <strain evidence="2">DSM 17453</strain>
    </source>
</reference>
<proteinExistence type="predicted"/>
<dbReference type="SUPFAM" id="SSF55073">
    <property type="entry name" value="Nucleotide cyclase"/>
    <property type="match status" value="1"/>
</dbReference>
<dbReference type="Proteomes" id="UP000199450">
    <property type="component" value="Unassembled WGS sequence"/>
</dbReference>
<evidence type="ECO:0000313" key="2">
    <source>
        <dbReference type="Proteomes" id="UP000199450"/>
    </source>
</evidence>
<dbReference type="EMBL" id="FOBV01000005">
    <property type="protein sequence ID" value="SEM64192.1"/>
    <property type="molecule type" value="Genomic_DNA"/>
</dbReference>
<evidence type="ECO:0000313" key="1">
    <source>
        <dbReference type="EMBL" id="SEM64192.1"/>
    </source>
</evidence>
<keyword evidence="2" id="KW-1185">Reference proteome</keyword>
<dbReference type="Gene3D" id="3.30.70.1230">
    <property type="entry name" value="Nucleotide cyclase"/>
    <property type="match status" value="1"/>
</dbReference>
<organism evidence="1 2">
    <name type="scientific">Chryseobacterium taichungense</name>
    <dbReference type="NCBI Taxonomy" id="295069"/>
    <lineage>
        <taxon>Bacteria</taxon>
        <taxon>Pseudomonadati</taxon>
        <taxon>Bacteroidota</taxon>
        <taxon>Flavobacteriia</taxon>
        <taxon>Flavobacteriales</taxon>
        <taxon>Weeksellaceae</taxon>
        <taxon>Chryseobacterium group</taxon>
        <taxon>Chryseobacterium</taxon>
    </lineage>
</organism>